<evidence type="ECO:0000256" key="5">
    <source>
        <dbReference type="ARBA" id="ARBA00022989"/>
    </source>
</evidence>
<comment type="caution">
    <text evidence="9">The sequence shown here is derived from an EMBL/GenBank/DDBJ whole genome shotgun (WGS) entry which is preliminary data.</text>
</comment>
<feature type="compositionally biased region" description="Low complexity" evidence="8">
    <location>
        <begin position="191"/>
        <end position="200"/>
    </location>
</feature>
<evidence type="ECO:0000313" key="9">
    <source>
        <dbReference type="EMBL" id="NYI71959.1"/>
    </source>
</evidence>
<evidence type="ECO:0000313" key="10">
    <source>
        <dbReference type="Proteomes" id="UP000527616"/>
    </source>
</evidence>
<protein>
    <submittedName>
        <fullName evidence="9">Sec-independent protein translocase protein TatA</fullName>
    </submittedName>
</protein>
<keyword evidence="2" id="KW-0813">Transport</keyword>
<proteinExistence type="predicted"/>
<dbReference type="AlphaFoldDB" id="A0A7Z0ILS4"/>
<dbReference type="EMBL" id="JACBZS010000001">
    <property type="protein sequence ID" value="NYI71959.1"/>
    <property type="molecule type" value="Genomic_DNA"/>
</dbReference>
<feature type="compositionally biased region" description="Basic and acidic residues" evidence="8">
    <location>
        <begin position="94"/>
        <end position="103"/>
    </location>
</feature>
<reference evidence="9 10" key="1">
    <citation type="submission" date="2020-07" db="EMBL/GenBank/DDBJ databases">
        <title>Sequencing the genomes of 1000 actinobacteria strains.</title>
        <authorList>
            <person name="Klenk H.-P."/>
        </authorList>
    </citation>
    <scope>NUCLEOTIDE SEQUENCE [LARGE SCALE GENOMIC DNA]</scope>
    <source>
        <strain evidence="9 10">DSM 103164</strain>
    </source>
</reference>
<dbReference type="Proteomes" id="UP000527616">
    <property type="component" value="Unassembled WGS sequence"/>
</dbReference>
<keyword evidence="7" id="KW-0472">Membrane</keyword>
<keyword evidence="4" id="KW-0653">Protein transport</keyword>
<gene>
    <name evidence="9" type="ORF">GGQ54_002519</name>
</gene>
<evidence type="ECO:0000256" key="6">
    <source>
        <dbReference type="ARBA" id="ARBA00023010"/>
    </source>
</evidence>
<dbReference type="RefSeq" id="WP_179445719.1">
    <property type="nucleotide sequence ID" value="NZ_JACBZS010000001.1"/>
</dbReference>
<keyword evidence="10" id="KW-1185">Reference proteome</keyword>
<name>A0A7Z0ILS4_9ACTN</name>
<dbReference type="Pfam" id="PF02416">
    <property type="entry name" value="TatA_B_E"/>
    <property type="match status" value="1"/>
</dbReference>
<evidence type="ECO:0000256" key="7">
    <source>
        <dbReference type="ARBA" id="ARBA00023136"/>
    </source>
</evidence>
<sequence length="212" mass="22330">MSVGPFEIAVLAILAVVLFGPEKLPEFARKAARVLRYVRGIANDATGQLRRELGPEYADLDLRDLNPKAFVRKHLLEDVEPIIADVKRDVNEAGRMTRTESDGVRSALGAAKRNGSAEPKQTEPKQTEPELAEPKQGEPEQRDEQAKKQTIGEALFSPAPGSATAAASVTAAGTSVLADTGTVTVVEAGAGESVAADEAGTLAASPWDTEAT</sequence>
<evidence type="ECO:0000256" key="4">
    <source>
        <dbReference type="ARBA" id="ARBA00022927"/>
    </source>
</evidence>
<feature type="region of interest" description="Disordered" evidence="8">
    <location>
        <begin position="191"/>
        <end position="212"/>
    </location>
</feature>
<dbReference type="Gene3D" id="1.20.5.3310">
    <property type="match status" value="1"/>
</dbReference>
<evidence type="ECO:0000256" key="2">
    <source>
        <dbReference type="ARBA" id="ARBA00022448"/>
    </source>
</evidence>
<comment type="subcellular location">
    <subcellularLocation>
        <location evidence="1">Membrane</location>
        <topology evidence="1">Single-pass membrane protein</topology>
    </subcellularLocation>
</comment>
<feature type="region of interest" description="Disordered" evidence="8">
    <location>
        <begin position="94"/>
        <end position="163"/>
    </location>
</feature>
<dbReference type="GO" id="GO:0015031">
    <property type="term" value="P:protein transport"/>
    <property type="evidence" value="ECO:0007669"/>
    <property type="project" value="UniProtKB-KW"/>
</dbReference>
<evidence type="ECO:0000256" key="8">
    <source>
        <dbReference type="SAM" id="MobiDB-lite"/>
    </source>
</evidence>
<keyword evidence="5" id="KW-1133">Transmembrane helix</keyword>
<keyword evidence="6" id="KW-0811">Translocation</keyword>
<feature type="compositionally biased region" description="Basic and acidic residues" evidence="8">
    <location>
        <begin position="120"/>
        <end position="147"/>
    </location>
</feature>
<evidence type="ECO:0000256" key="1">
    <source>
        <dbReference type="ARBA" id="ARBA00004167"/>
    </source>
</evidence>
<keyword evidence="3" id="KW-0812">Transmembrane</keyword>
<dbReference type="InterPro" id="IPR003369">
    <property type="entry name" value="TatA/B/E"/>
</dbReference>
<accession>A0A7Z0ILS4</accession>
<dbReference type="NCBIfam" id="NF002377">
    <property type="entry name" value="PRK01371.1-4"/>
    <property type="match status" value="1"/>
</dbReference>
<organism evidence="9 10">
    <name type="scientific">Naumannella cuiyingiana</name>
    <dbReference type="NCBI Taxonomy" id="1347891"/>
    <lineage>
        <taxon>Bacteria</taxon>
        <taxon>Bacillati</taxon>
        <taxon>Actinomycetota</taxon>
        <taxon>Actinomycetes</taxon>
        <taxon>Propionibacteriales</taxon>
        <taxon>Propionibacteriaceae</taxon>
        <taxon>Naumannella</taxon>
    </lineage>
</organism>
<dbReference type="GO" id="GO:0016020">
    <property type="term" value="C:membrane"/>
    <property type="evidence" value="ECO:0007669"/>
    <property type="project" value="UniProtKB-ARBA"/>
</dbReference>
<evidence type="ECO:0000256" key="3">
    <source>
        <dbReference type="ARBA" id="ARBA00022692"/>
    </source>
</evidence>